<sequence>MLPWSAELAGRVDEHVFTSELLRGNPLGDPHERPLWVYVPPGYDDDPGRRYPVVYVIQGFTGHLMMWRNRMPFRRPFPELADEVFATDEAPPALVVYVDAWTAYGGSQFLDSAGTGRYHSYLCDEVVPWVDANYRTLAEPGHRAITGKSSGGYGAMITPMLRPDLFGAFATHSGDALFEYCYLPDFPDAVRQLRGYDGDIMNWWNDFNSRVSFTKGEDSKLLEFLGYTACYSAADDGTPVLPFDTVTGVLKPDVWQRWLDMDPVRMVPRYAGAMQSQQAIWIDGGTRDEWYLDVGAQAFHQALLDAGVKEDVIHFELFDAAHGAIEYRYPLSLAWLCHRITP</sequence>
<dbReference type="PANTHER" id="PTHR48098">
    <property type="entry name" value="ENTEROCHELIN ESTERASE-RELATED"/>
    <property type="match status" value="1"/>
</dbReference>
<comment type="caution">
    <text evidence="1">The sequence shown here is derived from an EMBL/GenBank/DDBJ whole genome shotgun (WGS) entry which is preliminary data.</text>
</comment>
<dbReference type="Gene3D" id="3.40.50.1820">
    <property type="entry name" value="alpha/beta hydrolase"/>
    <property type="match status" value="1"/>
</dbReference>
<evidence type="ECO:0000313" key="2">
    <source>
        <dbReference type="Proteomes" id="UP000669179"/>
    </source>
</evidence>
<gene>
    <name evidence="1" type="ORF">J4573_44540</name>
</gene>
<proteinExistence type="predicted"/>
<dbReference type="Proteomes" id="UP000669179">
    <property type="component" value="Unassembled WGS sequence"/>
</dbReference>
<accession>A0A939T5W2</accession>
<dbReference type="SUPFAM" id="SSF53474">
    <property type="entry name" value="alpha/beta-Hydrolases"/>
    <property type="match status" value="1"/>
</dbReference>
<name>A0A939T5W2_9ACTN</name>
<organism evidence="1 2">
    <name type="scientific">Actinomadura barringtoniae</name>
    <dbReference type="NCBI Taxonomy" id="1427535"/>
    <lineage>
        <taxon>Bacteria</taxon>
        <taxon>Bacillati</taxon>
        <taxon>Actinomycetota</taxon>
        <taxon>Actinomycetes</taxon>
        <taxon>Streptosporangiales</taxon>
        <taxon>Thermomonosporaceae</taxon>
        <taxon>Actinomadura</taxon>
    </lineage>
</organism>
<dbReference type="InterPro" id="IPR000801">
    <property type="entry name" value="Esterase-like"/>
</dbReference>
<keyword evidence="2" id="KW-1185">Reference proteome</keyword>
<protein>
    <submittedName>
        <fullName evidence="1">Enterochelin esterase</fullName>
    </submittedName>
</protein>
<dbReference type="RefSeq" id="WP_208262431.1">
    <property type="nucleotide sequence ID" value="NZ_JAGEOJ010000025.1"/>
</dbReference>
<evidence type="ECO:0000313" key="1">
    <source>
        <dbReference type="EMBL" id="MBO2454221.1"/>
    </source>
</evidence>
<dbReference type="AlphaFoldDB" id="A0A939T5W2"/>
<dbReference type="InterPro" id="IPR029058">
    <property type="entry name" value="AB_hydrolase_fold"/>
</dbReference>
<dbReference type="InterPro" id="IPR050583">
    <property type="entry name" value="Mycobacterial_A85_antigen"/>
</dbReference>
<reference evidence="1" key="1">
    <citation type="submission" date="2021-03" db="EMBL/GenBank/DDBJ databases">
        <authorList>
            <person name="Kanchanasin P."/>
            <person name="Saeng-In P."/>
            <person name="Phongsopitanun W."/>
            <person name="Yuki M."/>
            <person name="Kudo T."/>
            <person name="Ohkuma M."/>
            <person name="Tanasupawat S."/>
        </authorList>
    </citation>
    <scope>NUCLEOTIDE SEQUENCE</scope>
    <source>
        <strain evidence="1">GKU 128</strain>
    </source>
</reference>
<dbReference type="Pfam" id="PF00756">
    <property type="entry name" value="Esterase"/>
    <property type="match status" value="1"/>
</dbReference>
<dbReference type="EMBL" id="JAGEOJ010000025">
    <property type="protein sequence ID" value="MBO2454221.1"/>
    <property type="molecule type" value="Genomic_DNA"/>
</dbReference>